<dbReference type="Proteomes" id="UP000198426">
    <property type="component" value="Unassembled WGS sequence"/>
</dbReference>
<sequence>MSLRTTQDVLDRLDTAPIKGAEPIFLQVGPLRARLDCVDPLRTELHAYFEDALAGPGLVDTVIEVLDGQSLDPQPDWIDWAREPGKTGRKDAIFDLRDGRLVHKVRTGVTFLQSADRAIAFGPCAAHPNQVINFVNTQFLNACQRQGWEICHAAALTDGNRTLAIAGLSGGGKSTTVLRLMDLDGVAYVSNDRLLVRAGTPPDALGIPKLPRINPGTILHNSRLAPMLDADRRADLAAMAPEDLWKLEDKHDLSISRVYGEGRVQFEAALTHFWVLNWSRDGTTPTEVRPVRLAERPDLLSAIMKSPGPFYQKPNGAFLTDSEHPEPAGYLAALEGVEVFEVTGRIDFEAVFDAGRALFGG</sequence>
<dbReference type="Gene3D" id="3.40.50.300">
    <property type="entry name" value="P-loop containing nucleotide triphosphate hydrolases"/>
    <property type="match status" value="1"/>
</dbReference>
<dbReference type="EMBL" id="FZOY01000009">
    <property type="protein sequence ID" value="SNT28030.1"/>
    <property type="molecule type" value="Genomic_DNA"/>
</dbReference>
<dbReference type="AlphaFoldDB" id="A0A239LCK7"/>
<dbReference type="NCBIfam" id="TIGR04355">
    <property type="entry name" value="HprK_rel_B"/>
    <property type="match status" value="1"/>
</dbReference>
<evidence type="ECO:0000313" key="2">
    <source>
        <dbReference type="Proteomes" id="UP000198426"/>
    </source>
</evidence>
<accession>A0A239LCK7</accession>
<dbReference type="GO" id="GO:0016301">
    <property type="term" value="F:kinase activity"/>
    <property type="evidence" value="ECO:0007669"/>
    <property type="project" value="UniProtKB-KW"/>
</dbReference>
<keyword evidence="1" id="KW-0808">Transferase</keyword>
<dbReference type="InterPro" id="IPR027417">
    <property type="entry name" value="P-loop_NTPase"/>
</dbReference>
<dbReference type="RefSeq" id="WP_089234872.1">
    <property type="nucleotide sequence ID" value="NZ_FZOY01000009.1"/>
</dbReference>
<protein>
    <submittedName>
        <fullName evidence="1">HprK-related kinase B</fullName>
    </submittedName>
</protein>
<evidence type="ECO:0000313" key="1">
    <source>
        <dbReference type="EMBL" id="SNT28030.1"/>
    </source>
</evidence>
<dbReference type="OrthoDB" id="5443147at2"/>
<dbReference type="InterPro" id="IPR027597">
    <property type="entry name" value="HprK-rel_B"/>
</dbReference>
<keyword evidence="1" id="KW-0418">Kinase</keyword>
<reference evidence="1 2" key="1">
    <citation type="submission" date="2017-06" db="EMBL/GenBank/DDBJ databases">
        <authorList>
            <person name="Kim H.J."/>
            <person name="Triplett B.A."/>
        </authorList>
    </citation>
    <scope>NUCLEOTIDE SEQUENCE [LARGE SCALE GENOMIC DNA]</scope>
    <source>
        <strain evidence="1 2">DSM 29339</strain>
    </source>
</reference>
<keyword evidence="2" id="KW-1185">Reference proteome</keyword>
<dbReference type="SUPFAM" id="SSF53795">
    <property type="entry name" value="PEP carboxykinase-like"/>
    <property type="match status" value="1"/>
</dbReference>
<organism evidence="1 2">
    <name type="scientific">Tropicimonas sediminicola</name>
    <dbReference type="NCBI Taxonomy" id="1031541"/>
    <lineage>
        <taxon>Bacteria</taxon>
        <taxon>Pseudomonadati</taxon>
        <taxon>Pseudomonadota</taxon>
        <taxon>Alphaproteobacteria</taxon>
        <taxon>Rhodobacterales</taxon>
        <taxon>Roseobacteraceae</taxon>
        <taxon>Tropicimonas</taxon>
    </lineage>
</organism>
<proteinExistence type="predicted"/>
<gene>
    <name evidence="1" type="ORF">SAMN05421757_109126</name>
</gene>
<name>A0A239LCK7_9RHOB</name>